<evidence type="ECO:0000313" key="2">
    <source>
        <dbReference type="Proteomes" id="UP001165064"/>
    </source>
</evidence>
<proteinExistence type="predicted"/>
<sequence>MMVDKLGRRVLLLWSSVGMLVSYVIWTVLSERFHVTQGKAYGQSVLAFIFIFFFHYDIAFTPLVVSYVSEIFPYYLRSKGVALAQSTTYAALAVAQFCNSIAMGKLEWKYYILFCCVDAVIVIVIFFFYPETKGYSLEEIAEIFDGPNAALDIEEGEGKQKVSHSEFSAAESLDSN</sequence>
<protein>
    <submittedName>
        <fullName evidence="1">Unnamed protein product</fullName>
    </submittedName>
</protein>
<comment type="caution">
    <text evidence="1">The sequence shown here is derived from an EMBL/GenBank/DDBJ whole genome shotgun (WGS) entry which is preliminary data.</text>
</comment>
<reference evidence="1" key="1">
    <citation type="submission" date="2023-04" db="EMBL/GenBank/DDBJ databases">
        <title>Ambrosiozyma monospora NBRC 10751.</title>
        <authorList>
            <person name="Ichikawa N."/>
            <person name="Sato H."/>
            <person name="Tonouchi N."/>
        </authorList>
    </citation>
    <scope>NUCLEOTIDE SEQUENCE</scope>
    <source>
        <strain evidence="1">NBRC 10751</strain>
    </source>
</reference>
<dbReference type="EMBL" id="BSXS01004228">
    <property type="protein sequence ID" value="GME82625.1"/>
    <property type="molecule type" value="Genomic_DNA"/>
</dbReference>
<evidence type="ECO:0000313" key="1">
    <source>
        <dbReference type="EMBL" id="GME82625.1"/>
    </source>
</evidence>
<keyword evidence="2" id="KW-1185">Reference proteome</keyword>
<gene>
    <name evidence="1" type="ORF">Amon02_000563800</name>
</gene>
<name>A0ACB5T7D7_AMBMO</name>
<accession>A0ACB5T7D7</accession>
<dbReference type="Proteomes" id="UP001165064">
    <property type="component" value="Unassembled WGS sequence"/>
</dbReference>
<organism evidence="1 2">
    <name type="scientific">Ambrosiozyma monospora</name>
    <name type="common">Yeast</name>
    <name type="synonym">Endomycopsis monosporus</name>
    <dbReference type="NCBI Taxonomy" id="43982"/>
    <lineage>
        <taxon>Eukaryota</taxon>
        <taxon>Fungi</taxon>
        <taxon>Dikarya</taxon>
        <taxon>Ascomycota</taxon>
        <taxon>Saccharomycotina</taxon>
        <taxon>Pichiomycetes</taxon>
        <taxon>Pichiales</taxon>
        <taxon>Pichiaceae</taxon>
        <taxon>Ambrosiozyma</taxon>
    </lineage>
</organism>